<organism evidence="2 3">
    <name type="scientific">Hymenobacter nivis</name>
    <dbReference type="NCBI Taxonomy" id="1850093"/>
    <lineage>
        <taxon>Bacteria</taxon>
        <taxon>Pseudomonadati</taxon>
        <taxon>Bacteroidota</taxon>
        <taxon>Cytophagia</taxon>
        <taxon>Cytophagales</taxon>
        <taxon>Hymenobacteraceae</taxon>
        <taxon>Hymenobacter</taxon>
    </lineage>
</organism>
<dbReference type="EMBL" id="CP029145">
    <property type="protein sequence ID" value="AWM31576.1"/>
    <property type="molecule type" value="Genomic_DNA"/>
</dbReference>
<feature type="transmembrane region" description="Helical" evidence="1">
    <location>
        <begin position="57"/>
        <end position="75"/>
    </location>
</feature>
<proteinExistence type="predicted"/>
<keyword evidence="3" id="KW-1185">Reference proteome</keyword>
<name>A0A2Z3GKB7_9BACT</name>
<evidence type="ECO:0000256" key="1">
    <source>
        <dbReference type="SAM" id="Phobius"/>
    </source>
</evidence>
<dbReference type="Proteomes" id="UP000245999">
    <property type="component" value="Chromosome"/>
</dbReference>
<evidence type="ECO:0008006" key="4">
    <source>
        <dbReference type="Google" id="ProtNLM"/>
    </source>
</evidence>
<sequence length="174" mass="19172">MKLPGVLISADEYVAVNFRLWRRAPATRRNHWLLGVALVLLAASVGAQLLGRAPDGSFAWSSPVLLAVGLAYGALRPLLVLRLLRRTYNGSEAMRTPIDYELTATALCGQSALGRFEVPWTSLRQATWVRPDWLLLYPVEAACYYLDLRRLPAPTAPADVAALLAEHRVPQAKV</sequence>
<accession>A0A2Z3GKB7</accession>
<evidence type="ECO:0000313" key="2">
    <source>
        <dbReference type="EMBL" id="AWM31576.1"/>
    </source>
</evidence>
<reference evidence="3" key="1">
    <citation type="submission" date="2018-04" db="EMBL/GenBank/DDBJ databases">
        <title>Complete genome of Antarctic heterotrophic bacterium Hymenobacter nivis.</title>
        <authorList>
            <person name="Terashima M."/>
        </authorList>
    </citation>
    <scope>NUCLEOTIDE SEQUENCE [LARGE SCALE GENOMIC DNA]</scope>
    <source>
        <strain evidence="3">NBRC 111535</strain>
    </source>
</reference>
<dbReference type="AlphaFoldDB" id="A0A2Z3GKB7"/>
<protein>
    <recommendedName>
        <fullName evidence="4">YcxB family protein</fullName>
    </recommendedName>
</protein>
<dbReference type="OrthoDB" id="882310at2"/>
<feature type="transmembrane region" description="Helical" evidence="1">
    <location>
        <begin position="32"/>
        <end position="51"/>
    </location>
</feature>
<keyword evidence="1" id="KW-1133">Transmembrane helix</keyword>
<dbReference type="RefSeq" id="WP_109652424.1">
    <property type="nucleotide sequence ID" value="NZ_CP029145.1"/>
</dbReference>
<keyword evidence="1" id="KW-0472">Membrane</keyword>
<dbReference type="KEGG" id="hnv:DDQ68_01480"/>
<keyword evidence="1" id="KW-0812">Transmembrane</keyword>
<gene>
    <name evidence="2" type="ORF">DDQ68_01480</name>
</gene>
<evidence type="ECO:0000313" key="3">
    <source>
        <dbReference type="Proteomes" id="UP000245999"/>
    </source>
</evidence>